<dbReference type="InterPro" id="IPR003661">
    <property type="entry name" value="HisK_dim/P_dom"/>
</dbReference>
<evidence type="ECO:0000256" key="3">
    <source>
        <dbReference type="ARBA" id="ARBA00012438"/>
    </source>
</evidence>
<evidence type="ECO:0000256" key="2">
    <source>
        <dbReference type="ARBA" id="ARBA00004236"/>
    </source>
</evidence>
<keyword evidence="6" id="KW-0902">Two-component regulatory system</keyword>
<dbReference type="OrthoDB" id="9786919at2"/>
<keyword evidence="7" id="KW-0812">Transmembrane</keyword>
<reference evidence="9 10" key="1">
    <citation type="submission" date="2019-09" db="EMBL/GenBank/DDBJ databases">
        <title>Goodfellowia gen. nov., a new genus of the Pseudonocardineae related to Actinoalloteichus, containing Goodfellowia coeruleoviolacea gen. nov., comb. nov. gen. nov., comb. nov.</title>
        <authorList>
            <person name="Labeda D."/>
        </authorList>
    </citation>
    <scope>NUCLEOTIDE SEQUENCE [LARGE SCALE GENOMIC DNA]</scope>
    <source>
        <strain evidence="9 10">AN110305</strain>
    </source>
</reference>
<dbReference type="CDD" id="cd00082">
    <property type="entry name" value="HisKA"/>
    <property type="match status" value="1"/>
</dbReference>
<dbReference type="InterPro" id="IPR005467">
    <property type="entry name" value="His_kinase_dom"/>
</dbReference>
<evidence type="ECO:0000313" key="9">
    <source>
        <dbReference type="EMBL" id="KAA2265744.1"/>
    </source>
</evidence>
<feature type="transmembrane region" description="Helical" evidence="7">
    <location>
        <begin position="153"/>
        <end position="176"/>
    </location>
</feature>
<dbReference type="Proteomes" id="UP000323454">
    <property type="component" value="Unassembled WGS sequence"/>
</dbReference>
<feature type="transmembrane region" description="Helical" evidence="7">
    <location>
        <begin position="29"/>
        <end position="47"/>
    </location>
</feature>
<keyword evidence="4" id="KW-0597">Phosphoprotein</keyword>
<dbReference type="InterPro" id="IPR036097">
    <property type="entry name" value="HisK_dim/P_sf"/>
</dbReference>
<keyword evidence="10" id="KW-1185">Reference proteome</keyword>
<evidence type="ECO:0000256" key="5">
    <source>
        <dbReference type="ARBA" id="ARBA00022777"/>
    </source>
</evidence>
<dbReference type="AlphaFoldDB" id="A0A5B2XS73"/>
<dbReference type="Gene3D" id="3.30.565.10">
    <property type="entry name" value="Histidine kinase-like ATPase, C-terminal domain"/>
    <property type="match status" value="1"/>
</dbReference>
<dbReference type="Gene3D" id="1.10.287.130">
    <property type="match status" value="1"/>
</dbReference>
<keyword evidence="5 9" id="KW-0418">Kinase</keyword>
<keyword evidence="7" id="KW-0472">Membrane</keyword>
<dbReference type="EC" id="2.7.13.3" evidence="3"/>
<dbReference type="InterPro" id="IPR004358">
    <property type="entry name" value="Sig_transdc_His_kin-like_C"/>
</dbReference>
<dbReference type="PANTHER" id="PTHR43547">
    <property type="entry name" value="TWO-COMPONENT HISTIDINE KINASE"/>
    <property type="match status" value="1"/>
</dbReference>
<dbReference type="EMBL" id="VUOB01000005">
    <property type="protein sequence ID" value="KAA2265744.1"/>
    <property type="molecule type" value="Genomic_DNA"/>
</dbReference>
<sequence length="422" mass="44636">MPRPAPSTPATSAAEADIRAAARTLGAQTAAMVAVAVVLLTAIAMWITTNAQRDTDHQLVTATAAIADDVIDPPPRAWEVIRAPSGALASTPGMPAGLPDRAALDAAAAGDPAIERDVRLPSGHFLVRTQDRANDTVQIVLDLGPSDSQRADLLTALAQAAAGGLLFAAVTGVLLARRVLAPLRRTLRLQRQFVADASHELRAPVTLLHTRAQLLDRALHRDPTTENLHDEATGLVRDSANFVDLVDDLLATARPTADSAVTDLWPVARDTVAAATPHATQRGLRLHTVHDDHPAPVLAAPAALRRALTALVDNAIEHTPPGGTITVAVAHTRTRALLRVTDTGCGFDTADPDLGTRFHTTAPPTGRPRYGLGLALVSDIADRYGGHLDVRSTLGEGSTVTITLPLHRRRLQPPWRRTTSSH</sequence>
<dbReference type="SUPFAM" id="SSF55874">
    <property type="entry name" value="ATPase domain of HSP90 chaperone/DNA topoisomerase II/histidine kinase"/>
    <property type="match status" value="1"/>
</dbReference>
<dbReference type="SMART" id="SM00388">
    <property type="entry name" value="HisKA"/>
    <property type="match status" value="1"/>
</dbReference>
<proteinExistence type="predicted"/>
<gene>
    <name evidence="9" type="ORF">F0L68_04015</name>
</gene>
<evidence type="ECO:0000256" key="4">
    <source>
        <dbReference type="ARBA" id="ARBA00022553"/>
    </source>
</evidence>
<evidence type="ECO:0000256" key="6">
    <source>
        <dbReference type="ARBA" id="ARBA00023012"/>
    </source>
</evidence>
<comment type="caution">
    <text evidence="9">The sequence shown here is derived from an EMBL/GenBank/DDBJ whole genome shotgun (WGS) entry which is preliminary data.</text>
</comment>
<name>A0A5B2XS73_9PSEU</name>
<dbReference type="InterPro" id="IPR036890">
    <property type="entry name" value="HATPase_C_sf"/>
</dbReference>
<dbReference type="PROSITE" id="PS50109">
    <property type="entry name" value="HIS_KIN"/>
    <property type="match status" value="1"/>
</dbReference>
<dbReference type="InterPro" id="IPR003594">
    <property type="entry name" value="HATPase_dom"/>
</dbReference>
<dbReference type="GO" id="GO:0000155">
    <property type="term" value="F:phosphorelay sensor kinase activity"/>
    <property type="evidence" value="ECO:0007669"/>
    <property type="project" value="InterPro"/>
</dbReference>
<dbReference type="Pfam" id="PF00512">
    <property type="entry name" value="HisKA"/>
    <property type="match status" value="1"/>
</dbReference>
<feature type="domain" description="Histidine kinase" evidence="8">
    <location>
        <begin position="196"/>
        <end position="408"/>
    </location>
</feature>
<evidence type="ECO:0000256" key="1">
    <source>
        <dbReference type="ARBA" id="ARBA00000085"/>
    </source>
</evidence>
<dbReference type="GO" id="GO:0005886">
    <property type="term" value="C:plasma membrane"/>
    <property type="evidence" value="ECO:0007669"/>
    <property type="project" value="UniProtKB-SubCell"/>
</dbReference>
<organism evidence="9 10">
    <name type="scientific">Solihabitans fulvus</name>
    <dbReference type="NCBI Taxonomy" id="1892852"/>
    <lineage>
        <taxon>Bacteria</taxon>
        <taxon>Bacillati</taxon>
        <taxon>Actinomycetota</taxon>
        <taxon>Actinomycetes</taxon>
        <taxon>Pseudonocardiales</taxon>
        <taxon>Pseudonocardiaceae</taxon>
        <taxon>Solihabitans</taxon>
    </lineage>
</organism>
<comment type="catalytic activity">
    <reaction evidence="1">
        <text>ATP + protein L-histidine = ADP + protein N-phospho-L-histidine.</text>
        <dbReference type="EC" id="2.7.13.3"/>
    </reaction>
</comment>
<dbReference type="Pfam" id="PF02518">
    <property type="entry name" value="HATPase_c"/>
    <property type="match status" value="1"/>
</dbReference>
<dbReference type="RefSeq" id="WP_149848029.1">
    <property type="nucleotide sequence ID" value="NZ_VUOB01000005.1"/>
</dbReference>
<keyword evidence="5 9" id="KW-0808">Transferase</keyword>
<evidence type="ECO:0000256" key="7">
    <source>
        <dbReference type="SAM" id="Phobius"/>
    </source>
</evidence>
<dbReference type="PANTHER" id="PTHR43547:SF2">
    <property type="entry name" value="HYBRID SIGNAL TRANSDUCTION HISTIDINE KINASE C"/>
    <property type="match status" value="1"/>
</dbReference>
<reference evidence="9 10" key="2">
    <citation type="submission" date="2019-09" db="EMBL/GenBank/DDBJ databases">
        <authorList>
            <person name="Jin C."/>
        </authorList>
    </citation>
    <scope>NUCLEOTIDE SEQUENCE [LARGE SCALE GENOMIC DNA]</scope>
    <source>
        <strain evidence="9 10">AN110305</strain>
    </source>
</reference>
<comment type="subcellular location">
    <subcellularLocation>
        <location evidence="2">Cell membrane</location>
    </subcellularLocation>
</comment>
<protein>
    <recommendedName>
        <fullName evidence="3">histidine kinase</fullName>
        <ecNumber evidence="3">2.7.13.3</ecNumber>
    </recommendedName>
</protein>
<evidence type="ECO:0000313" key="10">
    <source>
        <dbReference type="Proteomes" id="UP000323454"/>
    </source>
</evidence>
<evidence type="ECO:0000259" key="8">
    <source>
        <dbReference type="PROSITE" id="PS50109"/>
    </source>
</evidence>
<keyword evidence="7" id="KW-1133">Transmembrane helix</keyword>
<accession>A0A5B2XS73</accession>
<dbReference type="PRINTS" id="PR00344">
    <property type="entry name" value="BCTRLSENSOR"/>
</dbReference>
<dbReference type="SUPFAM" id="SSF47384">
    <property type="entry name" value="Homodimeric domain of signal transducing histidine kinase"/>
    <property type="match status" value="1"/>
</dbReference>
<dbReference type="SMART" id="SM00387">
    <property type="entry name" value="HATPase_c"/>
    <property type="match status" value="1"/>
</dbReference>